<name>A0ABV7MCQ5_9PROT</name>
<evidence type="ECO:0000313" key="1">
    <source>
        <dbReference type="EMBL" id="MFC3302537.1"/>
    </source>
</evidence>
<accession>A0ABV7MCQ5</accession>
<evidence type="ECO:0000313" key="2">
    <source>
        <dbReference type="Proteomes" id="UP001595607"/>
    </source>
</evidence>
<dbReference type="RefSeq" id="WP_189570876.1">
    <property type="nucleotide sequence ID" value="NZ_BMXU01000001.1"/>
</dbReference>
<proteinExistence type="predicted"/>
<sequence>MIGLLIAIMAPPALEDRATMPAAVQAEIELSGREIIERAQDAAGGELFVHPRTLRLTGYNIIRDEAGGETLWDRYAMWRQFPEQKTDAHTADGKVRIEAWSNGSLAMLLTFDGHRTYNEKGLVADQSANAMWGANFGFGAIRNALDEGWSQKRKADRLIDGNPTFMVALTDPSGGETLFGIRQADSAIVYVGFDTPKGWHERRYSEFFSKPGSDWVQAGRVRLFYDGVKSNEAVWTDYEVGTPLPDALFVVKEPPEEPSF</sequence>
<evidence type="ECO:0008006" key="3">
    <source>
        <dbReference type="Google" id="ProtNLM"/>
    </source>
</evidence>
<gene>
    <name evidence="1" type="ORF">ACFONP_07310</name>
</gene>
<dbReference type="Proteomes" id="UP001595607">
    <property type="component" value="Unassembled WGS sequence"/>
</dbReference>
<keyword evidence="2" id="KW-1185">Reference proteome</keyword>
<organism evidence="1 2">
    <name type="scientific">Parvularcula lutaonensis</name>
    <dbReference type="NCBI Taxonomy" id="491923"/>
    <lineage>
        <taxon>Bacteria</taxon>
        <taxon>Pseudomonadati</taxon>
        <taxon>Pseudomonadota</taxon>
        <taxon>Alphaproteobacteria</taxon>
        <taxon>Parvularculales</taxon>
        <taxon>Parvularculaceae</taxon>
        <taxon>Parvularcula</taxon>
    </lineage>
</organism>
<reference evidence="2" key="1">
    <citation type="journal article" date="2019" name="Int. J. Syst. Evol. Microbiol.">
        <title>The Global Catalogue of Microorganisms (GCM) 10K type strain sequencing project: providing services to taxonomists for standard genome sequencing and annotation.</title>
        <authorList>
            <consortium name="The Broad Institute Genomics Platform"/>
            <consortium name="The Broad Institute Genome Sequencing Center for Infectious Disease"/>
            <person name="Wu L."/>
            <person name="Ma J."/>
        </authorList>
    </citation>
    <scope>NUCLEOTIDE SEQUENCE [LARGE SCALE GENOMIC DNA]</scope>
    <source>
        <strain evidence="2">KCTC 22245</strain>
    </source>
</reference>
<protein>
    <recommendedName>
        <fullName evidence="3">DUF2092 domain-containing protein</fullName>
    </recommendedName>
</protein>
<dbReference type="EMBL" id="JBHRVA010000002">
    <property type="protein sequence ID" value="MFC3302537.1"/>
    <property type="molecule type" value="Genomic_DNA"/>
</dbReference>
<comment type="caution">
    <text evidence="1">The sequence shown here is derived from an EMBL/GenBank/DDBJ whole genome shotgun (WGS) entry which is preliminary data.</text>
</comment>